<sequence length="57" mass="6586">MFFLDLCYAVLVYLVQPAERVCLFFPQHWKGAWVRNTTTQANERIATILEGPGDRQA</sequence>
<feature type="non-terminal residue" evidence="2">
    <location>
        <position position="1"/>
    </location>
</feature>
<name>A0A0C9YW81_9AGAM</name>
<dbReference type="HOGENOM" id="CLU_2997359_0_0_1"/>
<feature type="non-terminal residue" evidence="2">
    <location>
        <position position="57"/>
    </location>
</feature>
<protein>
    <submittedName>
        <fullName evidence="2">Uncharacterized protein</fullName>
    </submittedName>
</protein>
<accession>A0A0C9YW81</accession>
<organism evidence="2 3">
    <name type="scientific">Pisolithus microcarpus 441</name>
    <dbReference type="NCBI Taxonomy" id="765257"/>
    <lineage>
        <taxon>Eukaryota</taxon>
        <taxon>Fungi</taxon>
        <taxon>Dikarya</taxon>
        <taxon>Basidiomycota</taxon>
        <taxon>Agaricomycotina</taxon>
        <taxon>Agaricomycetes</taxon>
        <taxon>Agaricomycetidae</taxon>
        <taxon>Boletales</taxon>
        <taxon>Sclerodermatineae</taxon>
        <taxon>Pisolithaceae</taxon>
        <taxon>Pisolithus</taxon>
    </lineage>
</organism>
<reference evidence="2 3" key="1">
    <citation type="submission" date="2014-04" db="EMBL/GenBank/DDBJ databases">
        <authorList>
            <consortium name="DOE Joint Genome Institute"/>
            <person name="Kuo A."/>
            <person name="Kohler A."/>
            <person name="Costa M.D."/>
            <person name="Nagy L.G."/>
            <person name="Floudas D."/>
            <person name="Copeland A."/>
            <person name="Barry K.W."/>
            <person name="Cichocki N."/>
            <person name="Veneault-Fourrey C."/>
            <person name="LaButti K."/>
            <person name="Lindquist E.A."/>
            <person name="Lipzen A."/>
            <person name="Lundell T."/>
            <person name="Morin E."/>
            <person name="Murat C."/>
            <person name="Sun H."/>
            <person name="Tunlid A."/>
            <person name="Henrissat B."/>
            <person name="Grigoriev I.V."/>
            <person name="Hibbett D.S."/>
            <person name="Martin F."/>
            <person name="Nordberg H.P."/>
            <person name="Cantor M.N."/>
            <person name="Hua S.X."/>
        </authorList>
    </citation>
    <scope>NUCLEOTIDE SEQUENCE [LARGE SCALE GENOMIC DNA]</scope>
    <source>
        <strain evidence="2 3">441</strain>
    </source>
</reference>
<dbReference type="Proteomes" id="UP000054018">
    <property type="component" value="Unassembled WGS sequence"/>
</dbReference>
<evidence type="ECO:0000313" key="3">
    <source>
        <dbReference type="Proteomes" id="UP000054018"/>
    </source>
</evidence>
<reference evidence="3" key="2">
    <citation type="submission" date="2015-01" db="EMBL/GenBank/DDBJ databases">
        <title>Evolutionary Origins and Diversification of the Mycorrhizal Mutualists.</title>
        <authorList>
            <consortium name="DOE Joint Genome Institute"/>
            <consortium name="Mycorrhizal Genomics Consortium"/>
            <person name="Kohler A."/>
            <person name="Kuo A."/>
            <person name="Nagy L.G."/>
            <person name="Floudas D."/>
            <person name="Copeland A."/>
            <person name="Barry K.W."/>
            <person name="Cichocki N."/>
            <person name="Veneault-Fourrey C."/>
            <person name="LaButti K."/>
            <person name="Lindquist E.A."/>
            <person name="Lipzen A."/>
            <person name="Lundell T."/>
            <person name="Morin E."/>
            <person name="Murat C."/>
            <person name="Riley R."/>
            <person name="Ohm R."/>
            <person name="Sun H."/>
            <person name="Tunlid A."/>
            <person name="Henrissat B."/>
            <person name="Grigoriev I.V."/>
            <person name="Hibbett D.S."/>
            <person name="Martin F."/>
        </authorList>
    </citation>
    <scope>NUCLEOTIDE SEQUENCE [LARGE SCALE GENOMIC DNA]</scope>
    <source>
        <strain evidence="3">441</strain>
    </source>
</reference>
<proteinExistence type="predicted"/>
<evidence type="ECO:0000313" key="2">
    <source>
        <dbReference type="EMBL" id="KIK29355.1"/>
    </source>
</evidence>
<feature type="chain" id="PRO_5002223466" evidence="1">
    <location>
        <begin position="21"/>
        <end position="57"/>
    </location>
</feature>
<evidence type="ECO:0000256" key="1">
    <source>
        <dbReference type="SAM" id="SignalP"/>
    </source>
</evidence>
<keyword evidence="1" id="KW-0732">Signal</keyword>
<keyword evidence="3" id="KW-1185">Reference proteome</keyword>
<dbReference type="EMBL" id="KN833690">
    <property type="protein sequence ID" value="KIK29355.1"/>
    <property type="molecule type" value="Genomic_DNA"/>
</dbReference>
<gene>
    <name evidence="2" type="ORF">PISMIDRAFT_672820</name>
</gene>
<dbReference type="AlphaFoldDB" id="A0A0C9YW81"/>
<feature type="signal peptide" evidence="1">
    <location>
        <begin position="1"/>
        <end position="20"/>
    </location>
</feature>